<keyword evidence="2" id="KW-0240">DNA-directed RNA polymerase</keyword>
<accession>A0A9P7K095</accession>
<keyword evidence="6" id="KW-1133">Transmembrane helix</keyword>
<evidence type="ECO:0000259" key="7">
    <source>
        <dbReference type="Pfam" id="PF04998"/>
    </source>
</evidence>
<dbReference type="InterPro" id="IPR045867">
    <property type="entry name" value="DNA-dir_RpoC_beta_prime"/>
</dbReference>
<gene>
    <name evidence="8" type="ORF">F5147DRAFT_800681</name>
</gene>
<feature type="transmembrane region" description="Helical" evidence="6">
    <location>
        <begin position="162"/>
        <end position="185"/>
    </location>
</feature>
<dbReference type="GO" id="GO:0003899">
    <property type="term" value="F:DNA-directed RNA polymerase activity"/>
    <property type="evidence" value="ECO:0007669"/>
    <property type="project" value="UniProtKB-EC"/>
</dbReference>
<dbReference type="OrthoDB" id="2678942at2759"/>
<evidence type="ECO:0000256" key="6">
    <source>
        <dbReference type="SAM" id="Phobius"/>
    </source>
</evidence>
<evidence type="ECO:0000313" key="8">
    <source>
        <dbReference type="EMBL" id="KAG2118674.1"/>
    </source>
</evidence>
<dbReference type="GO" id="GO:0003677">
    <property type="term" value="F:DNA binding"/>
    <property type="evidence" value="ECO:0007669"/>
    <property type="project" value="InterPro"/>
</dbReference>
<dbReference type="PANTHER" id="PTHR19376:SF37">
    <property type="entry name" value="DNA-DIRECTED RNA POLYMERASE II SUBUNIT RPB1"/>
    <property type="match status" value="1"/>
</dbReference>
<evidence type="ECO:0000256" key="2">
    <source>
        <dbReference type="ARBA" id="ARBA00022478"/>
    </source>
</evidence>
<dbReference type="GO" id="GO:0006351">
    <property type="term" value="P:DNA-templated transcription"/>
    <property type="evidence" value="ECO:0007669"/>
    <property type="project" value="InterPro"/>
</dbReference>
<evidence type="ECO:0000256" key="3">
    <source>
        <dbReference type="ARBA" id="ARBA00022679"/>
    </source>
</evidence>
<dbReference type="AlphaFoldDB" id="A0A9P7K095"/>
<dbReference type="GeneID" id="64705529"/>
<keyword evidence="5" id="KW-0804">Transcription</keyword>
<sequence>MCGMLTTQSIGEPAMQMMLNTFHYAGVSSKNVTLGVPCLKEIINVATKIKTPSLTVYLEPDVAEESLLVYHDSSRGDLVGLYLCRVILQGTFWHGRYGSQVLISSQQDETIGKFVTLRSSRALCFDSCKNYCHLRLKPRASFRFLQKRLFALFKKPSNPAPALAFVLSSLAFVLSALPILLSALASASSANTSALIAASARTVTSPHLRVFCCTCTRDFGAMRFTSTW</sequence>
<keyword evidence="3" id="KW-0808">Transferase</keyword>
<dbReference type="SUPFAM" id="SSF64484">
    <property type="entry name" value="beta and beta-prime subunits of DNA dependent RNA-polymerase"/>
    <property type="match status" value="1"/>
</dbReference>
<dbReference type="GO" id="GO:0005665">
    <property type="term" value="C:RNA polymerase II, core complex"/>
    <property type="evidence" value="ECO:0007669"/>
    <property type="project" value="TreeGrafter"/>
</dbReference>
<keyword evidence="6" id="KW-0812">Transmembrane</keyword>
<organism evidence="8 9">
    <name type="scientific">Suillus discolor</name>
    <dbReference type="NCBI Taxonomy" id="1912936"/>
    <lineage>
        <taxon>Eukaryota</taxon>
        <taxon>Fungi</taxon>
        <taxon>Dikarya</taxon>
        <taxon>Basidiomycota</taxon>
        <taxon>Agaricomycotina</taxon>
        <taxon>Agaricomycetes</taxon>
        <taxon>Agaricomycetidae</taxon>
        <taxon>Boletales</taxon>
        <taxon>Suillineae</taxon>
        <taxon>Suillaceae</taxon>
        <taxon>Suillus</taxon>
    </lineage>
</organism>
<dbReference type="InterPro" id="IPR007081">
    <property type="entry name" value="RNA_pol_Rpb1_5"/>
</dbReference>
<dbReference type="EMBL" id="JABBWM010000003">
    <property type="protein sequence ID" value="KAG2118674.1"/>
    <property type="molecule type" value="Genomic_DNA"/>
</dbReference>
<dbReference type="RefSeq" id="XP_041298783.1">
    <property type="nucleotide sequence ID" value="XM_041443270.1"/>
</dbReference>
<name>A0A9P7K095_9AGAM</name>
<dbReference type="EC" id="2.7.7.6" evidence="1"/>
<proteinExistence type="predicted"/>
<comment type="caution">
    <text evidence="8">The sequence shown here is derived from an EMBL/GenBank/DDBJ whole genome shotgun (WGS) entry which is preliminary data.</text>
</comment>
<dbReference type="Proteomes" id="UP000823399">
    <property type="component" value="Unassembled WGS sequence"/>
</dbReference>
<keyword evidence="4" id="KW-0548">Nucleotidyltransferase</keyword>
<feature type="domain" description="RNA polymerase Rpb1" evidence="7">
    <location>
        <begin position="1"/>
        <end position="65"/>
    </location>
</feature>
<evidence type="ECO:0000313" key="9">
    <source>
        <dbReference type="Proteomes" id="UP000823399"/>
    </source>
</evidence>
<evidence type="ECO:0000256" key="5">
    <source>
        <dbReference type="ARBA" id="ARBA00023163"/>
    </source>
</evidence>
<protein>
    <recommendedName>
        <fullName evidence="1">DNA-directed RNA polymerase</fullName>
        <ecNumber evidence="1">2.7.7.6</ecNumber>
    </recommendedName>
</protein>
<evidence type="ECO:0000256" key="4">
    <source>
        <dbReference type="ARBA" id="ARBA00022695"/>
    </source>
</evidence>
<evidence type="ECO:0000256" key="1">
    <source>
        <dbReference type="ARBA" id="ARBA00012418"/>
    </source>
</evidence>
<dbReference type="PANTHER" id="PTHR19376">
    <property type="entry name" value="DNA-DIRECTED RNA POLYMERASE"/>
    <property type="match status" value="1"/>
</dbReference>
<reference evidence="8" key="1">
    <citation type="journal article" date="2020" name="New Phytol.">
        <title>Comparative genomics reveals dynamic genome evolution in host specialist ectomycorrhizal fungi.</title>
        <authorList>
            <person name="Lofgren L.A."/>
            <person name="Nguyen N.H."/>
            <person name="Vilgalys R."/>
            <person name="Ruytinx J."/>
            <person name="Liao H.L."/>
            <person name="Branco S."/>
            <person name="Kuo A."/>
            <person name="LaButti K."/>
            <person name="Lipzen A."/>
            <person name="Andreopoulos W."/>
            <person name="Pangilinan J."/>
            <person name="Riley R."/>
            <person name="Hundley H."/>
            <person name="Na H."/>
            <person name="Barry K."/>
            <person name="Grigoriev I.V."/>
            <person name="Stajich J.E."/>
            <person name="Kennedy P.G."/>
        </authorList>
    </citation>
    <scope>NUCLEOTIDE SEQUENCE</scope>
    <source>
        <strain evidence="8">FC423</strain>
    </source>
</reference>
<keyword evidence="6" id="KW-0472">Membrane</keyword>
<dbReference type="Pfam" id="PF04998">
    <property type="entry name" value="RNA_pol_Rpb1_5"/>
    <property type="match status" value="1"/>
</dbReference>
<keyword evidence="9" id="KW-1185">Reference proteome</keyword>